<organism evidence="1 2">
    <name type="scientific">Sphingomonas horti</name>
    <dbReference type="NCBI Taxonomy" id="2682842"/>
    <lineage>
        <taxon>Bacteria</taxon>
        <taxon>Pseudomonadati</taxon>
        <taxon>Pseudomonadota</taxon>
        <taxon>Alphaproteobacteria</taxon>
        <taxon>Sphingomonadales</taxon>
        <taxon>Sphingomonadaceae</taxon>
        <taxon>Sphingomonas</taxon>
    </lineage>
</organism>
<evidence type="ECO:0000313" key="1">
    <source>
        <dbReference type="EMBL" id="MVO78780.1"/>
    </source>
</evidence>
<dbReference type="Proteomes" id="UP000441389">
    <property type="component" value="Unassembled WGS sequence"/>
</dbReference>
<dbReference type="RefSeq" id="WP_157027738.1">
    <property type="nucleotide sequence ID" value="NZ_WQMS01000014.1"/>
</dbReference>
<proteinExistence type="predicted"/>
<protein>
    <submittedName>
        <fullName evidence="1">Uncharacterized protein</fullName>
    </submittedName>
</protein>
<name>A0A6I4J2D6_9SPHN</name>
<comment type="caution">
    <text evidence="1">The sequence shown here is derived from an EMBL/GenBank/DDBJ whole genome shotgun (WGS) entry which is preliminary data.</text>
</comment>
<keyword evidence="2" id="KW-1185">Reference proteome</keyword>
<gene>
    <name evidence="1" type="ORF">GON01_12655</name>
</gene>
<sequence length="242" mass="25668">MNAVTIVRGDTDAGPNAFGGCYEDPLDADSIGDIAVTTSRRGLTRLALVAAETGARFQREGLGHDPMAWMLAPRTLFGGGIAVEACLERKHCLRAVLLHGLSLGFDAPAQAIDALLADGSGDDGEDHWAGGAQGRSWEVPRSSRRLRLYSAIIVMARGGELLNAFHASVAPSAAVVRERIRARLGSAAAAQAEIRIGVDPDCPMTLGMVPPAILETLIRDGRRRRWSIAAGIDITVEQRLPS</sequence>
<dbReference type="AlphaFoldDB" id="A0A6I4J2D6"/>
<accession>A0A6I4J2D6</accession>
<evidence type="ECO:0000313" key="2">
    <source>
        <dbReference type="Proteomes" id="UP000441389"/>
    </source>
</evidence>
<dbReference type="EMBL" id="WQMS01000014">
    <property type="protein sequence ID" value="MVO78780.1"/>
    <property type="molecule type" value="Genomic_DNA"/>
</dbReference>
<reference evidence="1 2" key="1">
    <citation type="submission" date="2019-12" db="EMBL/GenBank/DDBJ databases">
        <authorList>
            <person name="Huq M.A."/>
        </authorList>
    </citation>
    <scope>NUCLEOTIDE SEQUENCE [LARGE SCALE GENOMIC DNA]</scope>
    <source>
        <strain evidence="1 2">MAH-20</strain>
    </source>
</reference>